<evidence type="ECO:0000313" key="2">
    <source>
        <dbReference type="EMBL" id="MEJ6399817.1"/>
    </source>
</evidence>
<sequence length="219" mass="23477">MSRIFVVGAHGHVGRLIVSKLSQAGDQVFAGFRDDRQFTTVANLAHVTPVKFDLTESPEAIAQVFTDHEIDTIVFSAGSGGNTGDDMTLLIDLDGAIKTMDAAKQAGVKRYVMVSAAGADNRAFWPQTGELHPYYVAKHYADRALKASDLDYTIIRPTTLSNDAGTGKIAVDSDHIGGSIPRDDVASTVVAVLANPATKRKIYQITSGDDPINNVFQVE</sequence>
<evidence type="ECO:0000313" key="3">
    <source>
        <dbReference type="Proteomes" id="UP001370590"/>
    </source>
</evidence>
<dbReference type="Proteomes" id="UP001370590">
    <property type="component" value="Unassembled WGS sequence"/>
</dbReference>
<accession>A0ABU8SIS6</accession>
<proteinExistence type="predicted"/>
<dbReference type="PANTHER" id="PTHR15020">
    <property type="entry name" value="FLAVIN REDUCTASE-RELATED"/>
    <property type="match status" value="1"/>
</dbReference>
<dbReference type="InterPro" id="IPR036291">
    <property type="entry name" value="NAD(P)-bd_dom_sf"/>
</dbReference>
<dbReference type="SUPFAM" id="SSF51735">
    <property type="entry name" value="NAD(P)-binding Rossmann-fold domains"/>
    <property type="match status" value="1"/>
</dbReference>
<dbReference type="PANTHER" id="PTHR15020:SF50">
    <property type="entry name" value="UPF0659 PROTEIN YMR090W"/>
    <property type="match status" value="1"/>
</dbReference>
<dbReference type="Pfam" id="PF13460">
    <property type="entry name" value="NAD_binding_10"/>
    <property type="match status" value="1"/>
</dbReference>
<gene>
    <name evidence="2" type="ORF">R4146_01255</name>
</gene>
<dbReference type="CDD" id="cd05243">
    <property type="entry name" value="SDR_a5"/>
    <property type="match status" value="1"/>
</dbReference>
<dbReference type="InterPro" id="IPR016040">
    <property type="entry name" value="NAD(P)-bd_dom"/>
</dbReference>
<evidence type="ECO:0000259" key="1">
    <source>
        <dbReference type="Pfam" id="PF13460"/>
    </source>
</evidence>
<dbReference type="EMBL" id="JAWMWH010000001">
    <property type="protein sequence ID" value="MEJ6399817.1"/>
    <property type="molecule type" value="Genomic_DNA"/>
</dbReference>
<protein>
    <submittedName>
        <fullName evidence="2">SDR family oxidoreductase</fullName>
    </submittedName>
</protein>
<feature type="domain" description="NAD(P)-binding" evidence="1">
    <location>
        <begin position="8"/>
        <end position="196"/>
    </location>
</feature>
<keyword evidence="3" id="KW-1185">Reference proteome</keyword>
<name>A0ABU8SIS6_9LACO</name>
<dbReference type="RefSeq" id="WP_339959657.1">
    <property type="nucleotide sequence ID" value="NZ_JAWMWH010000001.1"/>
</dbReference>
<organism evidence="2 3">
    <name type="scientific">Nicoliella lavandulae</name>
    <dbReference type="NCBI Taxonomy" id="3082954"/>
    <lineage>
        <taxon>Bacteria</taxon>
        <taxon>Bacillati</taxon>
        <taxon>Bacillota</taxon>
        <taxon>Bacilli</taxon>
        <taxon>Lactobacillales</taxon>
        <taxon>Lactobacillaceae</taxon>
        <taxon>Nicoliella</taxon>
    </lineage>
</organism>
<dbReference type="Gene3D" id="3.40.50.720">
    <property type="entry name" value="NAD(P)-binding Rossmann-like Domain"/>
    <property type="match status" value="1"/>
</dbReference>
<reference evidence="2 3" key="1">
    <citation type="submission" date="2023-10" db="EMBL/GenBank/DDBJ databases">
        <title>Nicoliella lavandulae sp. nov. isolated from Lavandula angustifolia flowers.</title>
        <authorList>
            <person name="Alcantara C."/>
            <person name="Zuniga M."/>
            <person name="Landete J.M."/>
            <person name="Monedero V."/>
        </authorList>
    </citation>
    <scope>NUCLEOTIDE SEQUENCE [LARGE SCALE GENOMIC DNA]</scope>
    <source>
        <strain evidence="2 3">Es01</strain>
    </source>
</reference>
<comment type="caution">
    <text evidence="2">The sequence shown here is derived from an EMBL/GenBank/DDBJ whole genome shotgun (WGS) entry which is preliminary data.</text>
</comment>